<comment type="caution">
    <text evidence="2">The sequence shown here is derived from an EMBL/GenBank/DDBJ whole genome shotgun (WGS) entry which is preliminary data.</text>
</comment>
<feature type="non-terminal residue" evidence="2">
    <location>
        <position position="1"/>
    </location>
</feature>
<organism evidence="2">
    <name type="scientific">marine sediment metagenome</name>
    <dbReference type="NCBI Taxonomy" id="412755"/>
    <lineage>
        <taxon>unclassified sequences</taxon>
        <taxon>metagenomes</taxon>
        <taxon>ecological metagenomes</taxon>
    </lineage>
</organism>
<sequence length="49" mass="5235">PKLLTVDIVLEALRDAVEPGGVLTTQSRGNAPDNPRRAPVQGPNEQEKS</sequence>
<evidence type="ECO:0000313" key="2">
    <source>
        <dbReference type="EMBL" id="GAG51794.1"/>
    </source>
</evidence>
<dbReference type="EMBL" id="BARS01052151">
    <property type="protein sequence ID" value="GAG51794.1"/>
    <property type="molecule type" value="Genomic_DNA"/>
</dbReference>
<proteinExistence type="predicted"/>
<name>X0Y7D4_9ZZZZ</name>
<feature type="region of interest" description="Disordered" evidence="1">
    <location>
        <begin position="19"/>
        <end position="49"/>
    </location>
</feature>
<accession>X0Y7D4</accession>
<dbReference type="AlphaFoldDB" id="X0Y7D4"/>
<gene>
    <name evidence="2" type="ORF">S01H1_77577</name>
</gene>
<evidence type="ECO:0000256" key="1">
    <source>
        <dbReference type="SAM" id="MobiDB-lite"/>
    </source>
</evidence>
<protein>
    <submittedName>
        <fullName evidence="2">Uncharacterized protein</fullName>
    </submittedName>
</protein>
<reference evidence="2" key="1">
    <citation type="journal article" date="2014" name="Front. Microbiol.">
        <title>High frequency of phylogenetically diverse reductive dehalogenase-homologous genes in deep subseafloor sedimentary metagenomes.</title>
        <authorList>
            <person name="Kawai M."/>
            <person name="Futagami T."/>
            <person name="Toyoda A."/>
            <person name="Takaki Y."/>
            <person name="Nishi S."/>
            <person name="Hori S."/>
            <person name="Arai W."/>
            <person name="Tsubouchi T."/>
            <person name="Morono Y."/>
            <person name="Uchiyama I."/>
            <person name="Ito T."/>
            <person name="Fujiyama A."/>
            <person name="Inagaki F."/>
            <person name="Takami H."/>
        </authorList>
    </citation>
    <scope>NUCLEOTIDE SEQUENCE</scope>
    <source>
        <strain evidence="2">Expedition CK06-06</strain>
    </source>
</reference>